<gene>
    <name evidence="2" type="ORF">E2562_003685</name>
</gene>
<organism evidence="2 3">
    <name type="scientific">Oryza meyeriana var. granulata</name>
    <dbReference type="NCBI Taxonomy" id="110450"/>
    <lineage>
        <taxon>Eukaryota</taxon>
        <taxon>Viridiplantae</taxon>
        <taxon>Streptophyta</taxon>
        <taxon>Embryophyta</taxon>
        <taxon>Tracheophyta</taxon>
        <taxon>Spermatophyta</taxon>
        <taxon>Magnoliopsida</taxon>
        <taxon>Liliopsida</taxon>
        <taxon>Poales</taxon>
        <taxon>Poaceae</taxon>
        <taxon>BOP clade</taxon>
        <taxon>Oryzoideae</taxon>
        <taxon>Oryzeae</taxon>
        <taxon>Oryzinae</taxon>
        <taxon>Oryza</taxon>
        <taxon>Oryza meyeriana</taxon>
    </lineage>
</organism>
<name>A0A6G1C450_9ORYZ</name>
<comment type="caution">
    <text evidence="2">The sequence shown here is derived from an EMBL/GenBank/DDBJ whole genome shotgun (WGS) entry which is preliminary data.</text>
</comment>
<accession>A0A6G1C450</accession>
<evidence type="ECO:0000313" key="2">
    <source>
        <dbReference type="EMBL" id="KAF0894801.1"/>
    </source>
</evidence>
<dbReference type="EMBL" id="SPHZ02000010">
    <property type="protein sequence ID" value="KAF0894801.1"/>
    <property type="molecule type" value="Genomic_DNA"/>
</dbReference>
<dbReference type="AlphaFoldDB" id="A0A6G1C450"/>
<keyword evidence="3" id="KW-1185">Reference proteome</keyword>
<evidence type="ECO:0000256" key="1">
    <source>
        <dbReference type="SAM" id="MobiDB-lite"/>
    </source>
</evidence>
<dbReference type="Proteomes" id="UP000479710">
    <property type="component" value="Unassembled WGS sequence"/>
</dbReference>
<proteinExistence type="predicted"/>
<feature type="region of interest" description="Disordered" evidence="1">
    <location>
        <begin position="1"/>
        <end position="112"/>
    </location>
</feature>
<sequence>MDSATQTLKDDGSGDLGYGGPATQSEAVLESAPADPHELEWRRLSPSVVRSSTPQPPFLQVQLRGLSGSLQRRRCTPRPPEREKVNRSFLAPRWCGPPPAVHTSPTPRHEMR</sequence>
<evidence type="ECO:0000313" key="3">
    <source>
        <dbReference type="Proteomes" id="UP000479710"/>
    </source>
</evidence>
<reference evidence="2 3" key="1">
    <citation type="submission" date="2019-11" db="EMBL/GenBank/DDBJ databases">
        <title>Whole genome sequence of Oryza granulata.</title>
        <authorList>
            <person name="Li W."/>
        </authorList>
    </citation>
    <scope>NUCLEOTIDE SEQUENCE [LARGE SCALE GENOMIC DNA]</scope>
    <source>
        <strain evidence="3">cv. Menghai</strain>
        <tissue evidence="2">Leaf</tissue>
    </source>
</reference>
<protein>
    <submittedName>
        <fullName evidence="2">Uncharacterized protein</fullName>
    </submittedName>
</protein>